<dbReference type="SMART" id="SM00243">
    <property type="entry name" value="GAS2"/>
    <property type="match status" value="1"/>
</dbReference>
<dbReference type="GO" id="GO:0051764">
    <property type="term" value="P:actin crosslink formation"/>
    <property type="evidence" value="ECO:0007669"/>
    <property type="project" value="TreeGrafter"/>
</dbReference>
<dbReference type="Proteomes" id="UP000886611">
    <property type="component" value="Unassembled WGS sequence"/>
</dbReference>
<dbReference type="PROSITE" id="PS50021">
    <property type="entry name" value="CH"/>
    <property type="match status" value="1"/>
</dbReference>
<dbReference type="Gene3D" id="1.10.418.10">
    <property type="entry name" value="Calponin-like domain"/>
    <property type="match status" value="1"/>
</dbReference>
<feature type="domain" description="GAR" evidence="7">
    <location>
        <begin position="165"/>
        <end position="246"/>
    </location>
</feature>
<evidence type="ECO:0000259" key="7">
    <source>
        <dbReference type="PROSITE" id="PS51460"/>
    </source>
</evidence>
<dbReference type="GO" id="GO:0008017">
    <property type="term" value="F:microtubule binding"/>
    <property type="evidence" value="ECO:0007669"/>
    <property type="project" value="InterPro"/>
</dbReference>
<dbReference type="GO" id="GO:0005737">
    <property type="term" value="C:cytoplasm"/>
    <property type="evidence" value="ECO:0007669"/>
    <property type="project" value="TreeGrafter"/>
</dbReference>
<dbReference type="InterPro" id="IPR036872">
    <property type="entry name" value="CH_dom_sf"/>
</dbReference>
<feature type="region of interest" description="Disordered" evidence="5">
    <location>
        <begin position="695"/>
        <end position="719"/>
    </location>
</feature>
<feature type="non-terminal residue" evidence="8">
    <location>
        <position position="906"/>
    </location>
</feature>
<keyword evidence="9" id="KW-1185">Reference proteome</keyword>
<dbReference type="GO" id="GO:0001578">
    <property type="term" value="P:microtubule bundle formation"/>
    <property type="evidence" value="ECO:0007669"/>
    <property type="project" value="TreeGrafter"/>
</dbReference>
<organism evidence="8 9">
    <name type="scientific">Polypterus senegalus</name>
    <name type="common">Senegal bichir</name>
    <dbReference type="NCBI Taxonomy" id="55291"/>
    <lineage>
        <taxon>Eukaryota</taxon>
        <taxon>Metazoa</taxon>
        <taxon>Chordata</taxon>
        <taxon>Craniata</taxon>
        <taxon>Vertebrata</taxon>
        <taxon>Euteleostomi</taxon>
        <taxon>Actinopterygii</taxon>
        <taxon>Polypteriformes</taxon>
        <taxon>Polypteridae</taxon>
        <taxon>Polypterus</taxon>
    </lineage>
</organism>
<proteinExistence type="inferred from homology"/>
<dbReference type="InterPro" id="IPR001715">
    <property type="entry name" value="CH_dom"/>
</dbReference>
<feature type="non-terminal residue" evidence="8">
    <location>
        <position position="1"/>
    </location>
</feature>
<dbReference type="CDD" id="cd21268">
    <property type="entry name" value="CH_GAS2L1_2"/>
    <property type="match status" value="1"/>
</dbReference>
<dbReference type="PROSITE" id="PS51460">
    <property type="entry name" value="GAR"/>
    <property type="match status" value="1"/>
</dbReference>
<feature type="compositionally biased region" description="Basic and acidic residues" evidence="5">
    <location>
        <begin position="303"/>
        <end position="312"/>
    </location>
</feature>
<evidence type="ECO:0000256" key="3">
    <source>
        <dbReference type="ARBA" id="ARBA00023212"/>
    </source>
</evidence>
<reference evidence="8 9" key="1">
    <citation type="journal article" date="2021" name="Cell">
        <title>Tracing the genetic footprints of vertebrate landing in non-teleost ray-finned fishes.</title>
        <authorList>
            <person name="Bi X."/>
            <person name="Wang K."/>
            <person name="Yang L."/>
            <person name="Pan H."/>
            <person name="Jiang H."/>
            <person name="Wei Q."/>
            <person name="Fang M."/>
            <person name="Yu H."/>
            <person name="Zhu C."/>
            <person name="Cai Y."/>
            <person name="He Y."/>
            <person name="Gan X."/>
            <person name="Zeng H."/>
            <person name="Yu D."/>
            <person name="Zhu Y."/>
            <person name="Jiang H."/>
            <person name="Qiu Q."/>
            <person name="Yang H."/>
            <person name="Zhang Y.E."/>
            <person name="Wang W."/>
            <person name="Zhu M."/>
            <person name="He S."/>
            <person name="Zhang G."/>
        </authorList>
    </citation>
    <scope>NUCLEOTIDE SEQUENCE [LARGE SCALE GENOMIC DNA]</scope>
    <source>
        <strain evidence="8">Bchr_013</strain>
    </source>
</reference>
<gene>
    <name evidence="8" type="primary">Gas2l1</name>
    <name evidence="8" type="ORF">GTO96_0004875</name>
</gene>
<dbReference type="GO" id="GO:0035371">
    <property type="term" value="C:microtubule plus-end"/>
    <property type="evidence" value="ECO:0007669"/>
    <property type="project" value="TreeGrafter"/>
</dbReference>
<comment type="similarity">
    <text evidence="4">Belongs to the GAS2 family.</text>
</comment>
<comment type="caution">
    <text evidence="8">The sequence shown here is derived from an EMBL/GenBank/DDBJ whole genome shotgun (WGS) entry which is preliminary data.</text>
</comment>
<dbReference type="GO" id="GO:0031110">
    <property type="term" value="P:regulation of microtubule polymerization or depolymerization"/>
    <property type="evidence" value="ECO:0007669"/>
    <property type="project" value="TreeGrafter"/>
</dbReference>
<feature type="compositionally biased region" description="Basic and acidic residues" evidence="5">
    <location>
        <begin position="886"/>
        <end position="896"/>
    </location>
</feature>
<protein>
    <submittedName>
        <fullName evidence="8">GA2L1 protein</fullName>
    </submittedName>
</protein>
<dbReference type="SUPFAM" id="SSF143575">
    <property type="entry name" value="GAS2 domain-like"/>
    <property type="match status" value="1"/>
</dbReference>
<evidence type="ECO:0000259" key="6">
    <source>
        <dbReference type="PROSITE" id="PS50021"/>
    </source>
</evidence>
<evidence type="ECO:0000256" key="5">
    <source>
        <dbReference type="SAM" id="MobiDB-lite"/>
    </source>
</evidence>
<dbReference type="InterPro" id="IPR003108">
    <property type="entry name" value="GAR_dom"/>
</dbReference>
<dbReference type="SUPFAM" id="SSF47576">
    <property type="entry name" value="Calponin-homology domain, CH-domain"/>
    <property type="match status" value="1"/>
</dbReference>
<dbReference type="InterPro" id="IPR036534">
    <property type="entry name" value="GAR_dom_sf"/>
</dbReference>
<evidence type="ECO:0000256" key="4">
    <source>
        <dbReference type="ARBA" id="ARBA00038441"/>
    </source>
</evidence>
<dbReference type="PANTHER" id="PTHR46756:SF25">
    <property type="entry name" value="GAS2-LIKE PROTEIN 1"/>
    <property type="match status" value="1"/>
</dbReference>
<dbReference type="Gene3D" id="3.30.920.20">
    <property type="entry name" value="Gas2-like domain"/>
    <property type="match status" value="1"/>
</dbReference>
<name>A0A8X7XH44_POLSE</name>
<keyword evidence="3" id="KW-0206">Cytoskeleton</keyword>
<dbReference type="GO" id="GO:0005884">
    <property type="term" value="C:actin filament"/>
    <property type="evidence" value="ECO:0007669"/>
    <property type="project" value="TreeGrafter"/>
</dbReference>
<dbReference type="Pfam" id="PF00307">
    <property type="entry name" value="CH"/>
    <property type="match status" value="1"/>
</dbReference>
<dbReference type="GO" id="GO:0051015">
    <property type="term" value="F:actin filament binding"/>
    <property type="evidence" value="ECO:0007669"/>
    <property type="project" value="TreeGrafter"/>
</dbReference>
<dbReference type="AlphaFoldDB" id="A0A8X7XH44"/>
<evidence type="ECO:0000313" key="8">
    <source>
        <dbReference type="EMBL" id="KAG2469025.1"/>
    </source>
</evidence>
<evidence type="ECO:0000256" key="1">
    <source>
        <dbReference type="ARBA" id="ARBA00004245"/>
    </source>
</evidence>
<accession>A0A8X7XH44</accession>
<comment type="subcellular location">
    <subcellularLocation>
        <location evidence="1">Cytoplasm</location>
        <location evidence="1">Cytoskeleton</location>
    </subcellularLocation>
</comment>
<feature type="region of interest" description="Disordered" evidence="5">
    <location>
        <begin position="864"/>
        <end position="906"/>
    </location>
</feature>
<keyword evidence="2" id="KW-0963">Cytoplasm</keyword>
<dbReference type="GO" id="GO:0008093">
    <property type="term" value="F:cytoskeletal anchor activity"/>
    <property type="evidence" value="ECO:0007669"/>
    <property type="project" value="TreeGrafter"/>
</dbReference>
<dbReference type="PANTHER" id="PTHR46756">
    <property type="entry name" value="TRANSGELIN"/>
    <property type="match status" value="1"/>
</dbReference>
<dbReference type="SMART" id="SM00033">
    <property type="entry name" value="CH"/>
    <property type="match status" value="1"/>
</dbReference>
<feature type="domain" description="Calponin-homology (CH)" evidence="6">
    <location>
        <begin position="26"/>
        <end position="154"/>
    </location>
</feature>
<dbReference type="Pfam" id="PF02187">
    <property type="entry name" value="GAS2"/>
    <property type="match status" value="1"/>
</dbReference>
<evidence type="ECO:0000256" key="2">
    <source>
        <dbReference type="ARBA" id="ARBA00022490"/>
    </source>
</evidence>
<dbReference type="EMBL" id="JAATIS010000220">
    <property type="protein sequence ID" value="KAG2469025.1"/>
    <property type="molecule type" value="Genomic_DNA"/>
</dbReference>
<dbReference type="GO" id="GO:1904825">
    <property type="term" value="P:protein localization to microtubule plus-end"/>
    <property type="evidence" value="ECO:0007669"/>
    <property type="project" value="TreeGrafter"/>
</dbReference>
<feature type="region of interest" description="Disordered" evidence="5">
    <location>
        <begin position="273"/>
        <end position="382"/>
    </location>
</feature>
<dbReference type="FunFam" id="1.10.418.10:FF:000047">
    <property type="entry name" value="Growth arrest specific 2 like 1"/>
    <property type="match status" value="1"/>
</dbReference>
<sequence>MADQCNIQSAASKSIRPFKSSEEYLYAMKEDLAEWLNTLYDLDIQVDNFLEALETGCALCRHANNVNRAARDFELEYPEAAQSKKLPRREVLSQSRNVVPGSFVARDNVSNFIAWCRQELGIQDVLMFETNDLVLKRNEKNVVLCLLEVARRGAKFGMLAPMLIQLEEEIEEEIRDQENQERFEFPQNSREEACSYKNDYPNRLQRRVFCDMRNLDELVLRTHVMVRVGGGWDTLEHYLDKHDPCRCAAISHRYQQTKLSAFTTQRISNSYLTSTPNAGFNWRPDGMPDRRSLDPPVISPAQRENKSKERDLNVGSGERSRRTGLTSLSRRSQRDRSEPRVLTFHRSKEPSTPAPRKLSLESESSFPSLRVTGDPPCSTTPKKKGEAVILMVNRKEGKHVIERAGAVQTAIPHRAHSKTRSQSQDCSLVSGPMSLDTLASNGNSTYLERGRSPVITRPKRSLTSGFQNTPPKLNMNKAKPISEIILPKGTDMKQSEANGICIEGKRKADIKSKHNTQVAVDKSYVSPGKQMQAILNQSDIHCKSLEATPKLIKSKQIILKTNEPSSRRLTGSSDRKLQSNLVNASSKGLDITIQIPSTLDTNNKNDLNQSLEAEILANTQAGTCSFTGFSAKHSQHHVTDHNVTDSAYSSSSSTSSLNISSKRSTVLDLYDPKVTSVISHAPLAEYSVDQTEQVHNPSCYSSSSMQSGQVTGPIESKSLLPKSNLKSNNIFSHKEKLKKDEKNLKSAELGYLKPDRSLYDGDCHNKYMTYKINSKICLDSDHLQQNIQMITCENKESILEPQDEFALIQQEEDFQLSVSEDGLYPDSSSEDDSSSCMSLTNSHCESISAEDLDTKSTVVLRAKKSLKKPERVPSMYKMKLRPKIRPRTDNRPEKGPSRIPTPVSHH</sequence>
<dbReference type="GO" id="GO:0001725">
    <property type="term" value="C:stress fiber"/>
    <property type="evidence" value="ECO:0007669"/>
    <property type="project" value="TreeGrafter"/>
</dbReference>
<feature type="compositionally biased region" description="Low complexity" evidence="5">
    <location>
        <begin position="698"/>
        <end position="707"/>
    </location>
</feature>
<evidence type="ECO:0000313" key="9">
    <source>
        <dbReference type="Proteomes" id="UP000886611"/>
    </source>
</evidence>